<dbReference type="InterPro" id="IPR037523">
    <property type="entry name" value="VOC_core"/>
</dbReference>
<dbReference type="EMBL" id="LOHS01000061">
    <property type="protein sequence ID" value="OAH14581.1"/>
    <property type="molecule type" value="Genomic_DNA"/>
</dbReference>
<sequence length="225" mass="24863">MLSIGSFSLVTGLSITALRHYDDVGLLKPAYVDPDTGYRRYRPDQVDEARLYATLRRLQVPVDAMRAVREHGVGAVLAEHRERLQARADSLTKLIETVDRYMEKGLPVKSRRISQVTIVADDLPASVAFYRDAFDAAYHEEITSFQFGTYPDDDFFLLTVANPESHPWPGGPAKFGLAVGDVDAAHARALAAGALEIEAPVDRPWKPRSSTVQDPGGNHIDLYQG</sequence>
<evidence type="ECO:0000256" key="2">
    <source>
        <dbReference type="SAM" id="MobiDB-lite"/>
    </source>
</evidence>
<protein>
    <submittedName>
        <fullName evidence="5">Multidrug-efflux transporter 1 regulator</fullName>
    </submittedName>
</protein>
<dbReference type="GO" id="GO:0003700">
    <property type="term" value="F:DNA-binding transcription factor activity"/>
    <property type="evidence" value="ECO:0007669"/>
    <property type="project" value="InterPro"/>
</dbReference>
<dbReference type="InterPro" id="IPR004360">
    <property type="entry name" value="Glyas_Fos-R_dOase_dom"/>
</dbReference>
<evidence type="ECO:0000259" key="3">
    <source>
        <dbReference type="PROSITE" id="PS50937"/>
    </source>
</evidence>
<dbReference type="SMART" id="SM00422">
    <property type="entry name" value="HTH_MERR"/>
    <property type="match status" value="1"/>
</dbReference>
<dbReference type="GO" id="GO:0003677">
    <property type="term" value="F:DNA binding"/>
    <property type="evidence" value="ECO:0007669"/>
    <property type="project" value="UniProtKB-KW"/>
</dbReference>
<evidence type="ECO:0000259" key="4">
    <source>
        <dbReference type="PROSITE" id="PS51819"/>
    </source>
</evidence>
<dbReference type="AlphaFoldDB" id="A0A177HUC9"/>
<feature type="region of interest" description="Disordered" evidence="2">
    <location>
        <begin position="204"/>
        <end position="225"/>
    </location>
</feature>
<keyword evidence="6" id="KW-1185">Reference proteome</keyword>
<name>A0A177HUC9_9ACTN</name>
<reference evidence="5 6" key="1">
    <citation type="submission" date="2015-12" db="EMBL/GenBank/DDBJ databases">
        <title>Genome sequence of Streptomyces sp. G25.</title>
        <authorList>
            <person name="Poehlein A."/>
            <person name="Roettig A."/>
            <person name="Hiessl S."/>
            <person name="Hauschild P."/>
            <person name="Schauer J."/>
            <person name="Madkour M.H."/>
            <person name="Al-Ansari A.M."/>
            <person name="Almakishah N.H."/>
            <person name="Steinbuechel A."/>
            <person name="Daniel R."/>
        </authorList>
    </citation>
    <scope>NUCLEOTIDE SEQUENCE [LARGE SCALE GENOMIC DNA]</scope>
    <source>
        <strain evidence="6">G25(2015)</strain>
    </source>
</reference>
<feature type="domain" description="VOC" evidence="4">
    <location>
        <begin position="112"/>
        <end position="225"/>
    </location>
</feature>
<organism evidence="5 6">
    <name type="scientific">Streptomyces jeddahensis</name>
    <dbReference type="NCBI Taxonomy" id="1716141"/>
    <lineage>
        <taxon>Bacteria</taxon>
        <taxon>Bacillati</taxon>
        <taxon>Actinomycetota</taxon>
        <taxon>Actinomycetes</taxon>
        <taxon>Kitasatosporales</taxon>
        <taxon>Streptomycetaceae</taxon>
        <taxon>Streptomyces</taxon>
    </lineage>
</organism>
<dbReference type="Pfam" id="PF00903">
    <property type="entry name" value="Glyoxalase"/>
    <property type="match status" value="1"/>
</dbReference>
<dbReference type="PANTHER" id="PTHR30204">
    <property type="entry name" value="REDOX-CYCLING DRUG-SENSING TRANSCRIPTIONAL ACTIVATOR SOXR"/>
    <property type="match status" value="1"/>
</dbReference>
<dbReference type="PROSITE" id="PS50937">
    <property type="entry name" value="HTH_MERR_2"/>
    <property type="match status" value="1"/>
</dbReference>
<dbReference type="STRING" id="1716141.STSP_20920"/>
<evidence type="ECO:0000313" key="6">
    <source>
        <dbReference type="Proteomes" id="UP000077381"/>
    </source>
</evidence>
<proteinExistence type="predicted"/>
<keyword evidence="1" id="KW-0238">DNA-binding</keyword>
<dbReference type="Gene3D" id="3.10.180.10">
    <property type="entry name" value="2,3-Dihydroxybiphenyl 1,2-Dioxygenase, domain 1"/>
    <property type="match status" value="1"/>
</dbReference>
<dbReference type="InterPro" id="IPR029068">
    <property type="entry name" value="Glyas_Bleomycin-R_OHBP_Dase"/>
</dbReference>
<dbReference type="OrthoDB" id="7849865at2"/>
<dbReference type="PROSITE" id="PS51819">
    <property type="entry name" value="VOC"/>
    <property type="match status" value="1"/>
</dbReference>
<dbReference type="PANTHER" id="PTHR30204:SF97">
    <property type="entry name" value="MERR FAMILY REGULATORY PROTEIN"/>
    <property type="match status" value="1"/>
</dbReference>
<dbReference type="PATRIC" id="fig|1716141.3.peg.2197"/>
<accession>A0A177HUC9</accession>
<dbReference type="InterPro" id="IPR009061">
    <property type="entry name" value="DNA-bd_dom_put_sf"/>
</dbReference>
<dbReference type="SUPFAM" id="SSF46955">
    <property type="entry name" value="Putative DNA-binding domain"/>
    <property type="match status" value="1"/>
</dbReference>
<feature type="domain" description="HTH merR-type" evidence="3">
    <location>
        <begin position="1"/>
        <end position="71"/>
    </location>
</feature>
<dbReference type="SUPFAM" id="SSF54593">
    <property type="entry name" value="Glyoxalase/Bleomycin resistance protein/Dihydroxybiphenyl dioxygenase"/>
    <property type="match status" value="1"/>
</dbReference>
<dbReference type="Gene3D" id="1.10.1660.10">
    <property type="match status" value="1"/>
</dbReference>
<dbReference type="Pfam" id="PF13411">
    <property type="entry name" value="MerR_1"/>
    <property type="match status" value="1"/>
</dbReference>
<dbReference type="InterPro" id="IPR047057">
    <property type="entry name" value="MerR_fam"/>
</dbReference>
<dbReference type="InterPro" id="IPR000551">
    <property type="entry name" value="MerR-type_HTH_dom"/>
</dbReference>
<dbReference type="PROSITE" id="PS00552">
    <property type="entry name" value="HTH_MERR_1"/>
    <property type="match status" value="1"/>
</dbReference>
<dbReference type="RefSeq" id="WP_067275060.1">
    <property type="nucleotide sequence ID" value="NZ_LOHS01000061.1"/>
</dbReference>
<evidence type="ECO:0000256" key="1">
    <source>
        <dbReference type="ARBA" id="ARBA00023125"/>
    </source>
</evidence>
<comment type="caution">
    <text evidence="5">The sequence shown here is derived from an EMBL/GenBank/DDBJ whole genome shotgun (WGS) entry which is preliminary data.</text>
</comment>
<dbReference type="Proteomes" id="UP000077381">
    <property type="component" value="Unassembled WGS sequence"/>
</dbReference>
<gene>
    <name evidence="5" type="primary">bmrR</name>
    <name evidence="5" type="ORF">STSP_20920</name>
</gene>
<evidence type="ECO:0000313" key="5">
    <source>
        <dbReference type="EMBL" id="OAH14581.1"/>
    </source>
</evidence>